<dbReference type="EMBL" id="BMWG01000001">
    <property type="protein sequence ID" value="GGZ12232.1"/>
    <property type="molecule type" value="Genomic_DNA"/>
</dbReference>
<comment type="caution">
    <text evidence="1">The sequence shown here is derived from an EMBL/GenBank/DDBJ whole genome shotgun (WGS) entry which is preliminary data.</text>
</comment>
<protein>
    <submittedName>
        <fullName evidence="1">Uncharacterized protein</fullName>
    </submittedName>
</protein>
<proteinExistence type="predicted"/>
<dbReference type="Proteomes" id="UP000630936">
    <property type="component" value="Unassembled WGS sequence"/>
</dbReference>
<keyword evidence="2" id="KW-1185">Reference proteome</keyword>
<reference evidence="1" key="1">
    <citation type="journal article" date="2014" name="Int. J. Syst. Evol. Microbiol.">
        <title>Complete genome sequence of Corynebacterium casei LMG S-19264T (=DSM 44701T), isolated from a smear-ripened cheese.</title>
        <authorList>
            <consortium name="US DOE Joint Genome Institute (JGI-PGF)"/>
            <person name="Walter F."/>
            <person name="Albersmeier A."/>
            <person name="Kalinowski J."/>
            <person name="Ruckert C."/>
        </authorList>
    </citation>
    <scope>NUCLEOTIDE SEQUENCE</scope>
    <source>
        <strain evidence="1">JCM 4988</strain>
    </source>
</reference>
<evidence type="ECO:0000313" key="2">
    <source>
        <dbReference type="Proteomes" id="UP000630936"/>
    </source>
</evidence>
<accession>A0A918UI74</accession>
<reference evidence="1" key="2">
    <citation type="submission" date="2020-09" db="EMBL/GenBank/DDBJ databases">
        <authorList>
            <person name="Sun Q."/>
            <person name="Ohkuma M."/>
        </authorList>
    </citation>
    <scope>NUCLEOTIDE SEQUENCE</scope>
    <source>
        <strain evidence="1">JCM 4988</strain>
    </source>
</reference>
<dbReference type="AlphaFoldDB" id="A0A918UI74"/>
<evidence type="ECO:0000313" key="1">
    <source>
        <dbReference type="EMBL" id="GGZ12232.1"/>
    </source>
</evidence>
<organism evidence="1 2">
    <name type="scientific">Streptomyces inusitatus</name>
    <dbReference type="NCBI Taxonomy" id="68221"/>
    <lineage>
        <taxon>Bacteria</taxon>
        <taxon>Bacillati</taxon>
        <taxon>Actinomycetota</taxon>
        <taxon>Actinomycetes</taxon>
        <taxon>Kitasatosporales</taxon>
        <taxon>Streptomycetaceae</taxon>
        <taxon>Streptomyces</taxon>
    </lineage>
</organism>
<gene>
    <name evidence="1" type="ORF">GCM10010387_00080</name>
</gene>
<name>A0A918UI74_9ACTN</name>
<sequence length="63" mass="6715">MTGEASTARTTATVCGHITSAPVAIRWIQTASGPGRTLYACPDCVHLYNPGPHWDDDVPGPRH</sequence>